<sequence length="643" mass="72472">MSKSLLEMLPGIVTEGKRRASQYLEQLEGRNRVTLQTRELVIPNKTVSDDDLFRQLRRDEANSELPNQLIYGDNLLAMAALLAGDSDRPPMRGKIDLIYIDPPFDSKADYRTKITLPGTTIDQKPTVLEQFAYSDTWSDGTASYLAMITPRLVLMKELLSESGSIWVHLDWHVGHYVKLVLDEIFGKENFRNEITWHYSGWNKQLKSSFERRHDVILYYSKGDNPYFASFFERWESKEEYVKKRKQKVHTDESGREYVLSDAGGGQRIKRYLDEVMQEGVVVDDVWHLDKLNNSASESVGYATQKPVALLSRIIQAGSPEGGIVADFFSGSGTTAATAERLGRRWIVSDIGKPSVMITRKRLIDDDARPFAYEAIGDYQVEQAKSVLGRKFKVGHLAQVVLRLFGAVPLPPEISQGGALGRIPDEKALVIATSPNALVTGSTLRRAQQARVSVMGGFDKVYVLGWNFADSIGHDIDALQDDRLEVRVIPPDLLDRISKNSSVDKLADDVRFSTLQYLSASVVSRVHSGNDETLTISLNNYVLLSPDAINLDEKSRELLLDVMNREPLALLEYWAIDPDYDGRVFRSVWQDYRGNTENDGDELRVITKAEVTVPIKRASRRVCVRAVDVFGFESEVIIENVVMN</sequence>
<accession>A0ABS1K1K5</accession>
<dbReference type="EMBL" id="JAERRC010000020">
    <property type="protein sequence ID" value="MBL0705541.1"/>
    <property type="molecule type" value="Genomic_DNA"/>
</dbReference>
<comment type="caution">
    <text evidence="6">The sequence shown here is derived from an EMBL/GenBank/DDBJ whole genome shotgun (WGS) entry which is preliminary data.</text>
</comment>
<dbReference type="PROSITE" id="PS00092">
    <property type="entry name" value="N6_MTASE"/>
    <property type="match status" value="1"/>
</dbReference>
<feature type="domain" description="DNA methylase N-4/N-6" evidence="5">
    <location>
        <begin position="95"/>
        <end position="353"/>
    </location>
</feature>
<dbReference type="Proteomes" id="UP000639051">
    <property type="component" value="Unassembled WGS sequence"/>
</dbReference>
<evidence type="ECO:0000256" key="3">
    <source>
        <dbReference type="ARBA" id="ARBA00022679"/>
    </source>
</evidence>
<evidence type="ECO:0000256" key="2">
    <source>
        <dbReference type="ARBA" id="ARBA00022603"/>
    </source>
</evidence>
<evidence type="ECO:0000259" key="5">
    <source>
        <dbReference type="Pfam" id="PF01555"/>
    </source>
</evidence>
<dbReference type="InterPro" id="IPR002295">
    <property type="entry name" value="N4/N6-MTase_EcoPI_Mod-like"/>
</dbReference>
<organism evidence="6 7">
    <name type="scientific">Sinomonas cellulolyticus</name>
    <dbReference type="NCBI Taxonomy" id="2801916"/>
    <lineage>
        <taxon>Bacteria</taxon>
        <taxon>Bacillati</taxon>
        <taxon>Actinomycetota</taxon>
        <taxon>Actinomycetes</taxon>
        <taxon>Micrococcales</taxon>
        <taxon>Micrococcaceae</taxon>
        <taxon>Sinomonas</taxon>
    </lineage>
</organism>
<evidence type="ECO:0000256" key="4">
    <source>
        <dbReference type="ARBA" id="ARBA00022691"/>
    </source>
</evidence>
<dbReference type="Pfam" id="PF01555">
    <property type="entry name" value="N6_N4_Mtase"/>
    <property type="match status" value="1"/>
</dbReference>
<evidence type="ECO:0000256" key="1">
    <source>
        <dbReference type="ARBA" id="ARBA00006594"/>
    </source>
</evidence>
<dbReference type="PRINTS" id="PR00506">
    <property type="entry name" value="D21N6MTFRASE"/>
</dbReference>
<dbReference type="InterPro" id="IPR002941">
    <property type="entry name" value="DNA_methylase_N4/N6"/>
</dbReference>
<keyword evidence="3" id="KW-0808">Transferase</keyword>
<keyword evidence="2" id="KW-0489">Methyltransferase</keyword>
<keyword evidence="7" id="KW-1185">Reference proteome</keyword>
<evidence type="ECO:0000313" key="6">
    <source>
        <dbReference type="EMBL" id="MBL0705541.1"/>
    </source>
</evidence>
<dbReference type="Gene3D" id="3.40.50.150">
    <property type="entry name" value="Vaccinia Virus protein VP39"/>
    <property type="match status" value="1"/>
</dbReference>
<evidence type="ECO:0000313" key="7">
    <source>
        <dbReference type="Proteomes" id="UP000639051"/>
    </source>
</evidence>
<protein>
    <submittedName>
        <fullName evidence="6">Site-specific DNA-methyltransferase</fullName>
    </submittedName>
</protein>
<name>A0ABS1K1K5_9MICC</name>
<proteinExistence type="inferred from homology"/>
<comment type="similarity">
    <text evidence="1">Belongs to the N(4)/N(6)-methyltransferase family.</text>
</comment>
<dbReference type="InterPro" id="IPR029063">
    <property type="entry name" value="SAM-dependent_MTases_sf"/>
</dbReference>
<reference evidence="6 7" key="1">
    <citation type="submission" date="2021-01" db="EMBL/GenBank/DDBJ databases">
        <title>Genome public.</title>
        <authorList>
            <person name="Liu C."/>
            <person name="Sun Q."/>
        </authorList>
    </citation>
    <scope>NUCLEOTIDE SEQUENCE [LARGE SCALE GENOMIC DNA]</scope>
    <source>
        <strain evidence="6 7">JC656</strain>
    </source>
</reference>
<keyword evidence="4" id="KW-0949">S-adenosyl-L-methionine</keyword>
<gene>
    <name evidence="6" type="ORF">JJE72_08485</name>
</gene>
<dbReference type="SUPFAM" id="SSF53335">
    <property type="entry name" value="S-adenosyl-L-methionine-dependent methyltransferases"/>
    <property type="match status" value="1"/>
</dbReference>
<dbReference type="InterPro" id="IPR002052">
    <property type="entry name" value="DNA_methylase_N6_adenine_CS"/>
</dbReference>